<dbReference type="Proteomes" id="UP001652628">
    <property type="component" value="Chromosome 3"/>
</dbReference>
<evidence type="ECO:0000256" key="1">
    <source>
        <dbReference type="SAM" id="SignalP"/>
    </source>
</evidence>
<dbReference type="AlphaFoldDB" id="A0AB39ZB40"/>
<dbReference type="PROSITE" id="PS51257">
    <property type="entry name" value="PROKAR_LIPOPROTEIN"/>
    <property type="match status" value="1"/>
</dbReference>
<feature type="signal peptide" evidence="1">
    <location>
        <begin position="1"/>
        <end position="19"/>
    </location>
</feature>
<gene>
    <name evidence="3" type="primary">LOC108011325</name>
</gene>
<dbReference type="RefSeq" id="XP_016931924.3">
    <property type="nucleotide sequence ID" value="XM_017076435.4"/>
</dbReference>
<organism evidence="2 3">
    <name type="scientific">Drosophila suzukii</name>
    <name type="common">Spotted-wing drosophila fruit fly</name>
    <dbReference type="NCBI Taxonomy" id="28584"/>
    <lineage>
        <taxon>Eukaryota</taxon>
        <taxon>Metazoa</taxon>
        <taxon>Ecdysozoa</taxon>
        <taxon>Arthropoda</taxon>
        <taxon>Hexapoda</taxon>
        <taxon>Insecta</taxon>
        <taxon>Pterygota</taxon>
        <taxon>Neoptera</taxon>
        <taxon>Endopterygota</taxon>
        <taxon>Diptera</taxon>
        <taxon>Brachycera</taxon>
        <taxon>Muscomorpha</taxon>
        <taxon>Ephydroidea</taxon>
        <taxon>Drosophilidae</taxon>
        <taxon>Drosophila</taxon>
        <taxon>Sophophora</taxon>
    </lineage>
</organism>
<name>A0AB39ZB40_DROSZ</name>
<feature type="chain" id="PRO_5045782067" description="Secreted protein" evidence="1">
    <location>
        <begin position="20"/>
        <end position="79"/>
    </location>
</feature>
<keyword evidence="1" id="KW-0732">Signal</keyword>
<protein>
    <recommendedName>
        <fullName evidence="4">Secreted protein</fullName>
    </recommendedName>
</protein>
<proteinExistence type="predicted"/>
<accession>A0AB39ZB40</accession>
<sequence length="79" mass="8924">MHRMLLYTLVIVALALVQACQIHHNLTFPAANQVSDCSGHHLTFRNRSLTRDLPTLTTVNSMSSWPELCFYGKPFTLGH</sequence>
<reference evidence="3" key="1">
    <citation type="submission" date="2025-08" db="UniProtKB">
        <authorList>
            <consortium name="RefSeq"/>
        </authorList>
    </citation>
    <scope>IDENTIFICATION</scope>
</reference>
<evidence type="ECO:0000313" key="3">
    <source>
        <dbReference type="RefSeq" id="XP_016931924.3"/>
    </source>
</evidence>
<dbReference type="GeneID" id="108011325"/>
<evidence type="ECO:0000313" key="2">
    <source>
        <dbReference type="Proteomes" id="UP001652628"/>
    </source>
</evidence>
<keyword evidence="2" id="KW-1185">Reference proteome</keyword>
<evidence type="ECO:0008006" key="4">
    <source>
        <dbReference type="Google" id="ProtNLM"/>
    </source>
</evidence>